<name>A0A8W8N3N5_MAGGI</name>
<dbReference type="PANTHER" id="PTHR24104:SF25">
    <property type="entry name" value="PROTEIN LIN-41"/>
    <property type="match status" value="1"/>
</dbReference>
<protein>
    <recommendedName>
        <fullName evidence="5">Tripartite motif-containing protein 2</fullName>
    </recommendedName>
</protein>
<dbReference type="GO" id="GO:0043161">
    <property type="term" value="P:proteasome-mediated ubiquitin-dependent protein catabolic process"/>
    <property type="evidence" value="ECO:0007669"/>
    <property type="project" value="TreeGrafter"/>
</dbReference>
<evidence type="ECO:0000313" key="3">
    <source>
        <dbReference type="EnsemblMetazoa" id="G4117.1:cds"/>
    </source>
</evidence>
<dbReference type="PROSITE" id="PS51125">
    <property type="entry name" value="NHL"/>
    <property type="match status" value="3"/>
</dbReference>
<dbReference type="InterPro" id="IPR001258">
    <property type="entry name" value="NHL_repeat"/>
</dbReference>
<keyword evidence="1" id="KW-0677">Repeat</keyword>
<dbReference type="GO" id="GO:0061630">
    <property type="term" value="F:ubiquitin protein ligase activity"/>
    <property type="evidence" value="ECO:0007669"/>
    <property type="project" value="TreeGrafter"/>
</dbReference>
<organism evidence="3 4">
    <name type="scientific">Magallana gigas</name>
    <name type="common">Pacific oyster</name>
    <name type="synonym">Crassostrea gigas</name>
    <dbReference type="NCBI Taxonomy" id="29159"/>
    <lineage>
        <taxon>Eukaryota</taxon>
        <taxon>Metazoa</taxon>
        <taxon>Spiralia</taxon>
        <taxon>Lophotrochozoa</taxon>
        <taxon>Mollusca</taxon>
        <taxon>Bivalvia</taxon>
        <taxon>Autobranchia</taxon>
        <taxon>Pteriomorphia</taxon>
        <taxon>Ostreida</taxon>
        <taxon>Ostreoidea</taxon>
        <taxon>Ostreidae</taxon>
        <taxon>Magallana</taxon>
    </lineage>
</organism>
<dbReference type="Pfam" id="PF01436">
    <property type="entry name" value="NHL"/>
    <property type="match status" value="2"/>
</dbReference>
<dbReference type="Proteomes" id="UP000005408">
    <property type="component" value="Unassembled WGS sequence"/>
</dbReference>
<dbReference type="SUPFAM" id="SSF101898">
    <property type="entry name" value="NHL repeat"/>
    <property type="match status" value="1"/>
</dbReference>
<dbReference type="AlphaFoldDB" id="A0A8W8N3N5"/>
<keyword evidence="4" id="KW-1185">Reference proteome</keyword>
<accession>A0A8W8N3N5</accession>
<feature type="repeat" description="NHL" evidence="2">
    <location>
        <begin position="41"/>
        <end position="62"/>
    </location>
</feature>
<dbReference type="PANTHER" id="PTHR24104">
    <property type="entry name" value="E3 UBIQUITIN-PROTEIN LIGASE NHLRC1-RELATED"/>
    <property type="match status" value="1"/>
</dbReference>
<dbReference type="CDD" id="cd05819">
    <property type="entry name" value="NHL"/>
    <property type="match status" value="1"/>
</dbReference>
<dbReference type="EnsemblMetazoa" id="G4117.1">
    <property type="protein sequence ID" value="G4117.1:cds"/>
    <property type="gene ID" value="G4117"/>
</dbReference>
<proteinExistence type="predicted"/>
<dbReference type="InterPro" id="IPR050952">
    <property type="entry name" value="TRIM-NHL_E3_ligases"/>
</dbReference>
<evidence type="ECO:0000256" key="1">
    <source>
        <dbReference type="ARBA" id="ARBA00022737"/>
    </source>
</evidence>
<dbReference type="GO" id="GO:0008270">
    <property type="term" value="F:zinc ion binding"/>
    <property type="evidence" value="ECO:0007669"/>
    <property type="project" value="UniProtKB-KW"/>
</dbReference>
<sequence length="307" mass="34476">METKKTAVIRHIGKKRAWQGAVHEPMWSSCHSHSISCSPDNKEGDIAVVDTENHRIQIFNENGSFKSKFGSKGCKVDQFNYPLDIAVTTQNRLVVTDSVNACVKVFTIDGQLVQMCGGDFDFPYGVAVSYDGYFIVTDIFKHSVIILDPEGSPHHSFGEFGSGVKQFDHPYFVAVDQSKQIIVTDSGNSSIKLFHFDGKLLQMFSQNDFKLINETFLNLQGLCLDGDGNTIVICNSNIYILIKNGRLWEILTTEDGVFSPKSLSYSPSGYLVVTQYDTGKRHELTVFRYRQEDFRSLNSAQFYAISI</sequence>
<evidence type="ECO:0000256" key="2">
    <source>
        <dbReference type="PROSITE-ProRule" id="PRU00504"/>
    </source>
</evidence>
<evidence type="ECO:0008006" key="5">
    <source>
        <dbReference type="Google" id="ProtNLM"/>
    </source>
</evidence>
<dbReference type="Gene3D" id="2.120.10.30">
    <property type="entry name" value="TolB, C-terminal domain"/>
    <property type="match status" value="1"/>
</dbReference>
<dbReference type="InterPro" id="IPR011042">
    <property type="entry name" value="6-blade_b-propeller_TolB-like"/>
</dbReference>
<feature type="repeat" description="NHL" evidence="2">
    <location>
        <begin position="66"/>
        <end position="109"/>
    </location>
</feature>
<reference evidence="3" key="1">
    <citation type="submission" date="2022-08" db="UniProtKB">
        <authorList>
            <consortium name="EnsemblMetazoa"/>
        </authorList>
    </citation>
    <scope>IDENTIFICATION</scope>
    <source>
        <strain evidence="3">05x7-T-G4-1.051#20</strain>
    </source>
</reference>
<dbReference type="GO" id="GO:0000209">
    <property type="term" value="P:protein polyubiquitination"/>
    <property type="evidence" value="ECO:0007669"/>
    <property type="project" value="TreeGrafter"/>
</dbReference>
<evidence type="ECO:0000313" key="4">
    <source>
        <dbReference type="Proteomes" id="UP000005408"/>
    </source>
</evidence>
<feature type="repeat" description="NHL" evidence="2">
    <location>
        <begin position="154"/>
        <end position="197"/>
    </location>
</feature>